<dbReference type="Gene3D" id="2.130.10.10">
    <property type="entry name" value="YVTN repeat-like/Quinoprotein amine dehydrogenase"/>
    <property type="match status" value="1"/>
</dbReference>
<dbReference type="PROSITE" id="PS50294">
    <property type="entry name" value="WD_REPEATS_REGION"/>
    <property type="match status" value="1"/>
</dbReference>
<protein>
    <submittedName>
        <fullName evidence="2">Uncharacterized protein</fullName>
    </submittedName>
</protein>
<dbReference type="InterPro" id="IPR027728">
    <property type="entry name" value="Topless_fam"/>
</dbReference>
<accession>A0ABC8V5T2</accession>
<dbReference type="InterPro" id="IPR015943">
    <property type="entry name" value="WD40/YVTN_repeat-like_dom_sf"/>
</dbReference>
<dbReference type="SUPFAM" id="SSF50978">
    <property type="entry name" value="WD40 repeat-like"/>
    <property type="match status" value="1"/>
</dbReference>
<name>A0ABC8V5T2_9AQUA</name>
<dbReference type="EMBL" id="CAUOFW020010357">
    <property type="protein sequence ID" value="CAK9188197.1"/>
    <property type="molecule type" value="Genomic_DNA"/>
</dbReference>
<proteinExistence type="predicted"/>
<dbReference type="Pfam" id="PF00400">
    <property type="entry name" value="WD40"/>
    <property type="match status" value="1"/>
</dbReference>
<gene>
    <name evidence="2" type="ORF">ILEXP_LOCUS58848</name>
</gene>
<comment type="caution">
    <text evidence="2">The sequence shown here is derived from an EMBL/GenBank/DDBJ whole genome shotgun (WGS) entry which is preliminary data.</text>
</comment>
<dbReference type="InterPro" id="IPR001680">
    <property type="entry name" value="WD40_rpt"/>
</dbReference>
<feature type="repeat" description="WD" evidence="1">
    <location>
        <begin position="224"/>
        <end position="256"/>
    </location>
</feature>
<evidence type="ECO:0000313" key="3">
    <source>
        <dbReference type="Proteomes" id="UP001642360"/>
    </source>
</evidence>
<dbReference type="PROSITE" id="PS50082">
    <property type="entry name" value="WD_REPEATS_2"/>
    <property type="match status" value="1"/>
</dbReference>
<dbReference type="InterPro" id="IPR036322">
    <property type="entry name" value="WD40_repeat_dom_sf"/>
</dbReference>
<evidence type="ECO:0000256" key="1">
    <source>
        <dbReference type="PROSITE-ProRule" id="PRU00221"/>
    </source>
</evidence>
<dbReference type="AlphaFoldDB" id="A0ABC8V5T2"/>
<keyword evidence="3" id="KW-1185">Reference proteome</keyword>
<keyword evidence="1" id="KW-0853">WD repeat</keyword>
<reference evidence="2 3" key="1">
    <citation type="submission" date="2024-02" db="EMBL/GenBank/DDBJ databases">
        <authorList>
            <person name="Vignale AGUSTIN F."/>
            <person name="Sosa J E."/>
            <person name="Modenutti C."/>
        </authorList>
    </citation>
    <scope>NUCLEOTIDE SEQUENCE [LARGE SCALE GENOMIC DNA]</scope>
</reference>
<evidence type="ECO:0000313" key="2">
    <source>
        <dbReference type="EMBL" id="CAK9188197.1"/>
    </source>
</evidence>
<organism evidence="2 3">
    <name type="scientific">Ilex paraguariensis</name>
    <name type="common">yerba mate</name>
    <dbReference type="NCBI Taxonomy" id="185542"/>
    <lineage>
        <taxon>Eukaryota</taxon>
        <taxon>Viridiplantae</taxon>
        <taxon>Streptophyta</taxon>
        <taxon>Embryophyta</taxon>
        <taxon>Tracheophyta</taxon>
        <taxon>Spermatophyta</taxon>
        <taxon>Magnoliopsida</taxon>
        <taxon>eudicotyledons</taxon>
        <taxon>Gunneridae</taxon>
        <taxon>Pentapetalae</taxon>
        <taxon>asterids</taxon>
        <taxon>campanulids</taxon>
        <taxon>Aquifoliales</taxon>
        <taxon>Aquifoliaceae</taxon>
        <taxon>Ilex</taxon>
    </lineage>
</organism>
<sequence>MFKNIWRRPAMLPGLQTRRHDRAEADCPFPAKSGEDQIREHISNHGKLQFSYACIILTFYKNQQCPFGDLSMTHPSMPEISRLIYTNAGNAILALVANGGLLLWKWSQNETNSSGKVTTKVAPQLWQPRGGLQMTSDLTCSNFDEVLPCFALSKNDCYVISASGAAVSLFNMMTLKKMKTFMAPPPAARCIAFYPSDNNIIAVGMDDSTILIFNVRMDEVKSILEGHHDRITGLAFSNLVNALVSCGADAEIVVWDSICWEKKKSRMLDISTEWFPSKLSETHVQFHHDQTLFLVVHETRLAIYEAEKLQRVNEWIVGDFRAQICHATFSCDSQLIFASFLDGTVLVFSASDLHTRCEINPSAYLPADISFNAYPLVIAAHPKEPNQFALGLMDGGVVVIEPLESESKWYAATS</sequence>
<dbReference type="Proteomes" id="UP001642360">
    <property type="component" value="Unassembled WGS sequence"/>
</dbReference>
<dbReference type="PANTHER" id="PTHR44083">
    <property type="entry name" value="TOPLESS-RELATED PROTEIN 1-RELATED"/>
    <property type="match status" value="1"/>
</dbReference>
<dbReference type="PANTHER" id="PTHR44083:SF22">
    <property type="entry name" value="PROTEIN TPR3-LIKE"/>
    <property type="match status" value="1"/>
</dbReference>
<dbReference type="SMART" id="SM00320">
    <property type="entry name" value="WD40"/>
    <property type="match status" value="3"/>
</dbReference>